<reference evidence="2" key="1">
    <citation type="submission" date="2020-02" db="EMBL/GenBank/DDBJ databases">
        <authorList>
            <person name="Meier V. D."/>
        </authorList>
    </citation>
    <scope>NUCLEOTIDE SEQUENCE</scope>
    <source>
        <strain evidence="2">AVDCRST_MAG34</strain>
    </source>
</reference>
<organism evidence="2">
    <name type="scientific">uncultured Nocardioidaceae bacterium</name>
    <dbReference type="NCBI Taxonomy" id="253824"/>
    <lineage>
        <taxon>Bacteria</taxon>
        <taxon>Bacillati</taxon>
        <taxon>Actinomycetota</taxon>
        <taxon>Actinomycetes</taxon>
        <taxon>Propionibacteriales</taxon>
        <taxon>Nocardioidaceae</taxon>
        <taxon>environmental samples</taxon>
    </lineage>
</organism>
<name>A0A6J4LIN8_9ACTN</name>
<feature type="chain" id="PRO_5026917883" evidence="1">
    <location>
        <begin position="26"/>
        <end position="522"/>
    </location>
</feature>
<proteinExistence type="predicted"/>
<keyword evidence="1" id="KW-0732">Signal</keyword>
<evidence type="ECO:0000313" key="2">
    <source>
        <dbReference type="EMBL" id="CAA9329840.1"/>
    </source>
</evidence>
<gene>
    <name evidence="2" type="ORF">AVDCRST_MAG34-190</name>
</gene>
<dbReference type="AlphaFoldDB" id="A0A6J4LIN8"/>
<protein>
    <submittedName>
        <fullName evidence="2">Uncharacterized protein</fullName>
    </submittedName>
</protein>
<feature type="signal peptide" evidence="1">
    <location>
        <begin position="1"/>
        <end position="25"/>
    </location>
</feature>
<sequence>MSLRRFRRLVVAAGCLALLPSVAQAAMHQSTLTRAGSNSAVEDGTPEVVSKAQDARCMQAQPSVDAIAVLGDMGFMGGPFDCVKQGSTTLTGQPGLASFSISGRDLRPGFVPPALTLNAAGVRALVADPSTNSLFVGGDFKYTVPGTTTTRNGLVKLNATTGAIDTSFKPAFGNGMVSDLELVTLAGQKRLLVGGAGSVKLASLSPTTGANDKFVDALIEQPIIDSDGFQAWGAVGVYQMAVRPGGTQLALTGNFMKVDGQARRGFVVLSLADAAPPAGSSGDTVHPWYYSGFAKDCGATGALQTRRIAYLQGVDWSPGGEFLTVTATGRIPEQTWQVFKPWMTDAQKAQTTVCDAVGRFAFADSSKPVWVNYTGGDSVWTVQDTGSAVYVQGHFKWLDDPDGFGSMPARWEGTNCKQDATTPKDAGVGCVGVGVRTDPPAGTDPRTGVAYKEWKYASFRTGLGAIDPHTGLAIDSWTVNLNGVRKGGKALLVTEDGLWAGTDAPRVFSESHYGLAYLRWAP</sequence>
<accession>A0A6J4LIN8</accession>
<evidence type="ECO:0000256" key="1">
    <source>
        <dbReference type="SAM" id="SignalP"/>
    </source>
</evidence>
<dbReference type="EMBL" id="CADCUI010000007">
    <property type="protein sequence ID" value="CAA9329840.1"/>
    <property type="molecule type" value="Genomic_DNA"/>
</dbReference>